<evidence type="ECO:0000256" key="1">
    <source>
        <dbReference type="SAM" id="MobiDB-lite"/>
    </source>
</evidence>
<organism evidence="2 3">
    <name type="scientific">Actinopolyspora xinjiangensis</name>
    <dbReference type="NCBI Taxonomy" id="405564"/>
    <lineage>
        <taxon>Bacteria</taxon>
        <taxon>Bacillati</taxon>
        <taxon>Actinomycetota</taxon>
        <taxon>Actinomycetes</taxon>
        <taxon>Actinopolysporales</taxon>
        <taxon>Actinopolysporaceae</taxon>
        <taxon>Actinopolyspora</taxon>
    </lineage>
</organism>
<evidence type="ECO:0000313" key="3">
    <source>
        <dbReference type="Proteomes" id="UP000199497"/>
    </source>
</evidence>
<dbReference type="AlphaFoldDB" id="A0A1H0WJK6"/>
<feature type="region of interest" description="Disordered" evidence="1">
    <location>
        <begin position="89"/>
        <end position="109"/>
    </location>
</feature>
<reference evidence="3" key="1">
    <citation type="submission" date="2016-10" db="EMBL/GenBank/DDBJ databases">
        <authorList>
            <person name="Varghese N."/>
            <person name="Submissions S."/>
        </authorList>
    </citation>
    <scope>NUCLEOTIDE SEQUENCE [LARGE SCALE GENOMIC DNA]</scope>
    <source>
        <strain evidence="3">DSM 46732</strain>
    </source>
</reference>
<evidence type="ECO:0000313" key="2">
    <source>
        <dbReference type="EMBL" id="SDP90904.1"/>
    </source>
</evidence>
<dbReference type="EMBL" id="FNJR01000012">
    <property type="protein sequence ID" value="SDP90904.1"/>
    <property type="molecule type" value="Genomic_DNA"/>
</dbReference>
<keyword evidence="3" id="KW-1185">Reference proteome</keyword>
<accession>A0A1H0WJK6</accession>
<gene>
    <name evidence="2" type="ORF">SAMN04487905_112192</name>
</gene>
<proteinExistence type="predicted"/>
<dbReference type="STRING" id="405564.SAMN04487905_112192"/>
<feature type="region of interest" description="Disordered" evidence="1">
    <location>
        <begin position="192"/>
        <end position="249"/>
    </location>
</feature>
<name>A0A1H0WJK6_9ACTN</name>
<feature type="compositionally biased region" description="Low complexity" evidence="1">
    <location>
        <begin position="89"/>
        <end position="99"/>
    </location>
</feature>
<protein>
    <submittedName>
        <fullName evidence="2">Uncharacterized protein</fullName>
    </submittedName>
</protein>
<sequence>MHAVGVRLALERGHVRQRRRGFLDLHRGRQFVELHVDSCVMLIQLLDQLGLVRLQLLDVLGDRGVRVELLDNFVETSSVIPAFAFVSSSRPNASSTSLRSSRRSGRSPPKIRWSSVFMVCFAVSTAFVNSLRLRASASAIACWASHAAFDRFGCVVCSPLRGLGRLSGGPGGAVADVLEHVLESVRLAGPVQSRSMHAHRDAGPRRRRPSDPRWSVLRDPPPRGRAHQASNAGPLAPYHDRASSDAQSTLRHVVREPCRALSVVSHRCAPVLVAAAIRQLRTGARLTIERLRIRNTDKGAYRCWS</sequence>
<dbReference type="Proteomes" id="UP000199497">
    <property type="component" value="Unassembled WGS sequence"/>
</dbReference>